<sequence>MADAPEDNRSSLSESCALYYFPEIPCGAEKERRPQPKPDSFVGMGIGSDHDCSAPTGNLEDSEEVRQLVDEAFNKGMEQGIAEAAAASREKIDQAVAAMRTAIEETEKIRSRDRERMEIETVRLALAIAKKIVHYETEHGNVIEQVVKAAMQQVADPRKLTVRLNPRDIEAVEALGDQLQNGGDADAQLALEGDENVGRGGCVIEARLGDVDARIEQQIKVIEERLNDQLPKPIAEG</sequence>
<evidence type="ECO:0000313" key="11">
    <source>
        <dbReference type="Proteomes" id="UP000427769"/>
    </source>
</evidence>
<dbReference type="InterPro" id="IPR051472">
    <property type="entry name" value="T3SS_Stator/FliH"/>
</dbReference>
<evidence type="ECO:0000313" key="10">
    <source>
        <dbReference type="EMBL" id="BBO73720.1"/>
    </source>
</evidence>
<evidence type="ECO:0000256" key="3">
    <source>
        <dbReference type="ARBA" id="ARBA00016507"/>
    </source>
</evidence>
<dbReference type="GO" id="GO:0005829">
    <property type="term" value="C:cytosol"/>
    <property type="evidence" value="ECO:0007669"/>
    <property type="project" value="TreeGrafter"/>
</dbReference>
<dbReference type="GO" id="GO:0044781">
    <property type="term" value="P:bacterial-type flagellum organization"/>
    <property type="evidence" value="ECO:0007669"/>
    <property type="project" value="UniProtKB-KW"/>
</dbReference>
<proteinExistence type="inferred from homology"/>
<name>A0A5K7YZ99_9BACT</name>
<comment type="function">
    <text evidence="1">Needed for flagellar regrowth and assembly.</text>
</comment>
<dbReference type="GO" id="GO:0015031">
    <property type="term" value="P:protein transport"/>
    <property type="evidence" value="ECO:0007669"/>
    <property type="project" value="UniProtKB-KW"/>
</dbReference>
<dbReference type="PANTHER" id="PTHR34982">
    <property type="entry name" value="YOP PROTEINS TRANSLOCATION PROTEIN L"/>
    <property type="match status" value="1"/>
</dbReference>
<dbReference type="EMBL" id="AP021875">
    <property type="protein sequence ID" value="BBO73720.1"/>
    <property type="molecule type" value="Genomic_DNA"/>
</dbReference>
<gene>
    <name evidence="10" type="ORF">DSCW_11370</name>
</gene>
<evidence type="ECO:0000256" key="5">
    <source>
        <dbReference type="ARBA" id="ARBA00022795"/>
    </source>
</evidence>
<evidence type="ECO:0000256" key="4">
    <source>
        <dbReference type="ARBA" id="ARBA00022448"/>
    </source>
</evidence>
<organism evidence="10 11">
    <name type="scientific">Desulfosarcina widdelii</name>
    <dbReference type="NCBI Taxonomy" id="947919"/>
    <lineage>
        <taxon>Bacteria</taxon>
        <taxon>Pseudomonadati</taxon>
        <taxon>Thermodesulfobacteriota</taxon>
        <taxon>Desulfobacteria</taxon>
        <taxon>Desulfobacterales</taxon>
        <taxon>Desulfosarcinaceae</taxon>
        <taxon>Desulfosarcina</taxon>
    </lineage>
</organism>
<feature type="region of interest" description="Disordered" evidence="8">
    <location>
        <begin position="27"/>
        <end position="59"/>
    </location>
</feature>
<evidence type="ECO:0000256" key="1">
    <source>
        <dbReference type="ARBA" id="ARBA00003041"/>
    </source>
</evidence>
<evidence type="ECO:0000256" key="7">
    <source>
        <dbReference type="ARBA" id="ARBA00023225"/>
    </source>
</evidence>
<evidence type="ECO:0000259" key="9">
    <source>
        <dbReference type="Pfam" id="PF02108"/>
    </source>
</evidence>
<evidence type="ECO:0000256" key="6">
    <source>
        <dbReference type="ARBA" id="ARBA00022927"/>
    </source>
</evidence>
<dbReference type="Pfam" id="PF02108">
    <property type="entry name" value="FliH"/>
    <property type="match status" value="1"/>
</dbReference>
<dbReference type="AlphaFoldDB" id="A0A5K7YZ99"/>
<keyword evidence="7" id="KW-1006">Bacterial flagellum protein export</keyword>
<dbReference type="KEGG" id="dwd:DSCW_11370"/>
<reference evidence="10 11" key="1">
    <citation type="submission" date="2019-11" db="EMBL/GenBank/DDBJ databases">
        <title>Comparative genomics of hydrocarbon-degrading Desulfosarcina strains.</title>
        <authorList>
            <person name="Watanabe M."/>
            <person name="Kojima H."/>
            <person name="Fukui M."/>
        </authorList>
    </citation>
    <scope>NUCLEOTIDE SEQUENCE [LARGE SCALE GENOMIC DNA]</scope>
    <source>
        <strain evidence="10 11">PP31</strain>
    </source>
</reference>
<dbReference type="PANTHER" id="PTHR34982:SF1">
    <property type="entry name" value="FLAGELLAR ASSEMBLY PROTEIN FLIH"/>
    <property type="match status" value="1"/>
</dbReference>
<keyword evidence="11" id="KW-1185">Reference proteome</keyword>
<keyword evidence="5" id="KW-1005">Bacterial flagellum biogenesis</keyword>
<keyword evidence="4" id="KW-0813">Transport</keyword>
<dbReference type="InterPro" id="IPR018035">
    <property type="entry name" value="Flagellar_FliH/T3SS_HrpE"/>
</dbReference>
<dbReference type="RefSeq" id="WP_170302143.1">
    <property type="nucleotide sequence ID" value="NZ_AP021875.1"/>
</dbReference>
<feature type="domain" description="Flagellar assembly protein FliH/Type III secretion system HrpE" evidence="9">
    <location>
        <begin position="94"/>
        <end position="220"/>
    </location>
</feature>
<comment type="similarity">
    <text evidence="2">Belongs to the FliH family.</text>
</comment>
<evidence type="ECO:0000256" key="8">
    <source>
        <dbReference type="SAM" id="MobiDB-lite"/>
    </source>
</evidence>
<accession>A0A5K7YZ99</accession>
<keyword evidence="6" id="KW-0653">Protein transport</keyword>
<dbReference type="Proteomes" id="UP000427769">
    <property type="component" value="Chromosome"/>
</dbReference>
<protein>
    <recommendedName>
        <fullName evidence="3">Flagellar assembly protein FliH</fullName>
    </recommendedName>
</protein>
<evidence type="ECO:0000256" key="2">
    <source>
        <dbReference type="ARBA" id="ARBA00006602"/>
    </source>
</evidence>